<evidence type="ECO:0000313" key="2">
    <source>
        <dbReference type="EMBL" id="SVB47819.1"/>
    </source>
</evidence>
<evidence type="ECO:0000256" key="1">
    <source>
        <dbReference type="ARBA" id="ARBA00005534"/>
    </source>
</evidence>
<gene>
    <name evidence="2" type="ORF">METZ01_LOCUS200673</name>
</gene>
<sequence length="108" mass="11985">MFSPFTEIPVRQASHKLSTSTSGKGLYNITLEVKLWVTQQKFSTGLLTIFVPHTSASIIIQENADPDVLHDLTIFFQQLVPEDGANYLHCSEGPDDMPAHIRSALTQT</sequence>
<dbReference type="AlphaFoldDB" id="A0A382EBM7"/>
<comment type="similarity">
    <text evidence="1">Belongs to the UPF0047 family.</text>
</comment>
<reference evidence="2" key="1">
    <citation type="submission" date="2018-05" db="EMBL/GenBank/DDBJ databases">
        <authorList>
            <person name="Lanie J.A."/>
            <person name="Ng W.-L."/>
            <person name="Kazmierczak K.M."/>
            <person name="Andrzejewski T.M."/>
            <person name="Davidsen T.M."/>
            <person name="Wayne K.J."/>
            <person name="Tettelin H."/>
            <person name="Glass J.I."/>
            <person name="Rusch D."/>
            <person name="Podicherti R."/>
            <person name="Tsui H.-C.T."/>
            <person name="Winkler M.E."/>
        </authorList>
    </citation>
    <scope>NUCLEOTIDE SEQUENCE</scope>
</reference>
<dbReference type="Gene3D" id="2.60.120.460">
    <property type="entry name" value="YjbQ-like"/>
    <property type="match status" value="1"/>
</dbReference>
<accession>A0A382EBM7</accession>
<dbReference type="InterPro" id="IPR035917">
    <property type="entry name" value="YjbQ-like_sf"/>
</dbReference>
<dbReference type="Pfam" id="PF01894">
    <property type="entry name" value="YjbQ"/>
    <property type="match status" value="1"/>
</dbReference>
<dbReference type="PANTHER" id="PTHR30615">
    <property type="entry name" value="UNCHARACTERIZED PROTEIN YJBQ-RELATED"/>
    <property type="match status" value="1"/>
</dbReference>
<dbReference type="InterPro" id="IPR001602">
    <property type="entry name" value="UPF0047_YjbQ-like"/>
</dbReference>
<protein>
    <submittedName>
        <fullName evidence="2">Uncharacterized protein</fullName>
    </submittedName>
</protein>
<name>A0A382EBM7_9ZZZZ</name>
<feature type="non-terminal residue" evidence="2">
    <location>
        <position position="108"/>
    </location>
</feature>
<proteinExistence type="inferred from homology"/>
<dbReference type="SUPFAM" id="SSF111038">
    <property type="entry name" value="YjbQ-like"/>
    <property type="match status" value="1"/>
</dbReference>
<dbReference type="PANTHER" id="PTHR30615:SF8">
    <property type="entry name" value="UPF0047 PROTEIN C4A8.02C"/>
    <property type="match status" value="1"/>
</dbReference>
<dbReference type="NCBIfam" id="TIGR00149">
    <property type="entry name" value="TIGR00149_YjbQ"/>
    <property type="match status" value="1"/>
</dbReference>
<dbReference type="EMBL" id="UINC01043585">
    <property type="protein sequence ID" value="SVB47819.1"/>
    <property type="molecule type" value="Genomic_DNA"/>
</dbReference>
<dbReference type="PIRSF" id="PIRSF004681">
    <property type="entry name" value="UCP004681"/>
    <property type="match status" value="1"/>
</dbReference>
<organism evidence="2">
    <name type="scientific">marine metagenome</name>
    <dbReference type="NCBI Taxonomy" id="408172"/>
    <lineage>
        <taxon>unclassified sequences</taxon>
        <taxon>metagenomes</taxon>
        <taxon>ecological metagenomes</taxon>
    </lineage>
</organism>